<dbReference type="AlphaFoldDB" id="A0AAW9R7V3"/>
<reference evidence="1 2" key="1">
    <citation type="journal article" date="2016" name="Antonie Van Leeuwenhoek">
        <title>Denitratimonas tolerans gen. nov., sp. nov., a denitrifying bacterium isolated from a bioreactor for tannery wastewater treatment.</title>
        <authorList>
            <person name="Han S.I."/>
            <person name="Kim J.O."/>
            <person name="Lee Y.R."/>
            <person name="Ekpeghere K.I."/>
            <person name="Koh S.C."/>
            <person name="Whang K.S."/>
        </authorList>
    </citation>
    <scope>NUCLEOTIDE SEQUENCE [LARGE SCALE GENOMIC DNA]</scope>
    <source>
        <strain evidence="1 2">KACC 17565</strain>
    </source>
</reference>
<gene>
    <name evidence="1" type="ORF">WB794_09645</name>
</gene>
<evidence type="ECO:0000313" key="1">
    <source>
        <dbReference type="EMBL" id="MEJ1249933.1"/>
    </source>
</evidence>
<evidence type="ECO:0000313" key="2">
    <source>
        <dbReference type="Proteomes" id="UP001364472"/>
    </source>
</evidence>
<keyword evidence="2" id="KW-1185">Reference proteome</keyword>
<sequence>MDIDPASRHPADAIEGELPDGDAAAALLLSRRPELVPWILQWQRELIETFGEPLRQDAARSAVALSIALARMGLRHGSWGEDFHAYHNENHALELMDGRLGQLVSTAGEAFDGRDRIALMLFCACHDLRQREDGEGDGPVGPNEAASMAESRRILAAAGFDPQRDAWLYGTLELAIAGSTFDARPLPPDSRSNTAELAARGGALAPHLAQWLDAREPQWRSDAVRQHALALAQVASDLDTANVAEPMLELAASSIRLCEEREMRAGRSLDDAQSVAPCFAFLTEGQERYFFELHRFCSEPGRLAFAEGKAANAAPMRALLDALRADFARDPGQCQCGLDVIRHFARLALRVSECE</sequence>
<dbReference type="RefSeq" id="WP_337335652.1">
    <property type="nucleotide sequence ID" value="NZ_JBBDHC010000013.1"/>
</dbReference>
<dbReference type="Proteomes" id="UP001364472">
    <property type="component" value="Unassembled WGS sequence"/>
</dbReference>
<organism evidence="1 2">
    <name type="scientific">Denitratimonas tolerans</name>
    <dbReference type="NCBI Taxonomy" id="1338420"/>
    <lineage>
        <taxon>Bacteria</taxon>
        <taxon>Pseudomonadati</taxon>
        <taxon>Pseudomonadota</taxon>
        <taxon>Gammaproteobacteria</taxon>
        <taxon>Lysobacterales</taxon>
        <taxon>Lysobacteraceae</taxon>
        <taxon>Denitratimonas</taxon>
    </lineage>
</organism>
<protein>
    <submittedName>
        <fullName evidence="1">Uncharacterized protein</fullName>
    </submittedName>
</protein>
<comment type="caution">
    <text evidence="1">The sequence shown here is derived from an EMBL/GenBank/DDBJ whole genome shotgun (WGS) entry which is preliminary data.</text>
</comment>
<dbReference type="EMBL" id="JBBDHC010000013">
    <property type="protein sequence ID" value="MEJ1249933.1"/>
    <property type="molecule type" value="Genomic_DNA"/>
</dbReference>
<accession>A0AAW9R7V3</accession>
<proteinExistence type="predicted"/>
<name>A0AAW9R7V3_9GAMM</name>